<dbReference type="EMBL" id="JANIBJ010000005">
    <property type="protein sequence ID" value="MCQ8103236.1"/>
    <property type="molecule type" value="Genomic_DNA"/>
</dbReference>
<sequence length="313" mass="32670">MFVWEDPLLNRPPTEITAEWLNAVQMELVHVIQWAEITLNKSNNGQLLQALQAKFAAVDPGGDYAAKIAVQADTYKAASADVVGAPDAIVAAFFPAITGLGSADGMTLYVRALAPNATATPTFTPNNGTIAHKTIVKGNNLPLVAGDIAGAGFWAELRYDLTLDKWVLMNPAKGIIAASDDVGFIKIFSGPTVPDGYLALPTAQTNLSRATYAKLHDVYAAQGYPWGVGDGATTFGMPWLPGDYTVLQAGVGGVGSATIGEVIAHTHNYYREVGVAPAFAGGSQAAGVLTATSSTGGAFNKAAGHRVKFCVKF</sequence>
<evidence type="ECO:0000313" key="2">
    <source>
        <dbReference type="Proteomes" id="UP001524499"/>
    </source>
</evidence>
<reference evidence="1 2" key="1">
    <citation type="submission" date="2022-07" db="EMBL/GenBank/DDBJ databases">
        <title>Methylomonas rivi sp. nov., Methylomonas rosea sp. nov., Methylomonas aureus sp. nov. and Methylomonas subterranea sp. nov., four novel methanotrophs isolated from a freshwater creek and the deep terrestrial subsurface.</title>
        <authorList>
            <person name="Abin C."/>
            <person name="Sankaranarayanan K."/>
            <person name="Garner C."/>
            <person name="Sindelar R."/>
            <person name="Kotary K."/>
            <person name="Garner R."/>
            <person name="Barclay S."/>
            <person name="Lawson P."/>
            <person name="Krumholz L."/>
        </authorList>
    </citation>
    <scope>NUCLEOTIDE SEQUENCE [LARGE SCALE GENOMIC DNA]</scope>
    <source>
        <strain evidence="1 2">SURF-2</strain>
    </source>
</reference>
<comment type="caution">
    <text evidence="1">The sequence shown here is derived from an EMBL/GenBank/DDBJ whole genome shotgun (WGS) entry which is preliminary data.</text>
</comment>
<evidence type="ECO:0000313" key="1">
    <source>
        <dbReference type="EMBL" id="MCQ8103236.1"/>
    </source>
</evidence>
<dbReference type="Proteomes" id="UP001524499">
    <property type="component" value="Unassembled WGS sequence"/>
</dbReference>
<dbReference type="SUPFAM" id="SSF88874">
    <property type="entry name" value="Receptor-binding domain of short tail fibre protein gp12"/>
    <property type="match status" value="1"/>
</dbReference>
<keyword evidence="2" id="KW-1185">Reference proteome</keyword>
<accession>A0ABT1TCQ5</accession>
<protein>
    <submittedName>
        <fullName evidence="1">Phage tail protein</fullName>
    </submittedName>
</protein>
<organism evidence="1 2">
    <name type="scientific">Methylomonas subterranea</name>
    <dbReference type="NCBI Taxonomy" id="2952225"/>
    <lineage>
        <taxon>Bacteria</taxon>
        <taxon>Pseudomonadati</taxon>
        <taxon>Pseudomonadota</taxon>
        <taxon>Gammaproteobacteria</taxon>
        <taxon>Methylococcales</taxon>
        <taxon>Methylococcaceae</taxon>
        <taxon>Methylomonas</taxon>
    </lineage>
</organism>
<proteinExistence type="predicted"/>
<dbReference type="RefSeq" id="WP_256600920.1">
    <property type="nucleotide sequence ID" value="NZ_JANIBJ010000005.1"/>
</dbReference>
<gene>
    <name evidence="1" type="ORF">NP590_03880</name>
</gene>
<name>A0ABT1TCQ5_9GAMM</name>